<accession>A0AAE0YPA7</accession>
<dbReference type="Proteomes" id="UP001283361">
    <property type="component" value="Unassembled WGS sequence"/>
</dbReference>
<name>A0AAE0YPA7_9GAST</name>
<evidence type="ECO:0000313" key="2">
    <source>
        <dbReference type="Proteomes" id="UP001283361"/>
    </source>
</evidence>
<comment type="caution">
    <text evidence="1">The sequence shown here is derived from an EMBL/GenBank/DDBJ whole genome shotgun (WGS) entry which is preliminary data.</text>
</comment>
<protein>
    <submittedName>
        <fullName evidence="1">Uncharacterized protein</fullName>
    </submittedName>
</protein>
<sequence length="66" mass="7475">MNSDSYFVLVKILRQDKIGKPLRDPYDVDYQVLTAAGLARRDMAPCLSTVIESHRSLRRPLVGTAR</sequence>
<keyword evidence="2" id="KW-1185">Reference proteome</keyword>
<gene>
    <name evidence="1" type="ORF">RRG08_012235</name>
</gene>
<proteinExistence type="predicted"/>
<evidence type="ECO:0000313" key="1">
    <source>
        <dbReference type="EMBL" id="KAK3753051.1"/>
    </source>
</evidence>
<dbReference type="AlphaFoldDB" id="A0AAE0YPA7"/>
<organism evidence="1 2">
    <name type="scientific">Elysia crispata</name>
    <name type="common">lettuce slug</name>
    <dbReference type="NCBI Taxonomy" id="231223"/>
    <lineage>
        <taxon>Eukaryota</taxon>
        <taxon>Metazoa</taxon>
        <taxon>Spiralia</taxon>
        <taxon>Lophotrochozoa</taxon>
        <taxon>Mollusca</taxon>
        <taxon>Gastropoda</taxon>
        <taxon>Heterobranchia</taxon>
        <taxon>Euthyneura</taxon>
        <taxon>Panpulmonata</taxon>
        <taxon>Sacoglossa</taxon>
        <taxon>Placobranchoidea</taxon>
        <taxon>Plakobranchidae</taxon>
        <taxon>Elysia</taxon>
    </lineage>
</organism>
<dbReference type="EMBL" id="JAWDGP010005723">
    <property type="protein sequence ID" value="KAK3753051.1"/>
    <property type="molecule type" value="Genomic_DNA"/>
</dbReference>
<reference evidence="1" key="1">
    <citation type="journal article" date="2023" name="G3 (Bethesda)">
        <title>A reference genome for the long-term kleptoplast-retaining sea slug Elysia crispata morphotype clarki.</title>
        <authorList>
            <person name="Eastman K.E."/>
            <person name="Pendleton A.L."/>
            <person name="Shaikh M.A."/>
            <person name="Suttiyut T."/>
            <person name="Ogas R."/>
            <person name="Tomko P."/>
            <person name="Gavelis G."/>
            <person name="Widhalm J.R."/>
            <person name="Wisecaver J.H."/>
        </authorList>
    </citation>
    <scope>NUCLEOTIDE SEQUENCE</scope>
    <source>
        <strain evidence="1">ECLA1</strain>
    </source>
</reference>